<dbReference type="Proteomes" id="UP000434052">
    <property type="component" value="Unassembled WGS sequence"/>
</dbReference>
<sequence length="119" mass="12857">LRADIEAVTSYGVRGLQPFHGGFFNPDVPLSKAEGAMILEDNIVRASGEDSLATRYNGRESPFVDGRPNQQYFNAVMLVTTMCLLATNSMQRRFDPLAPLPGAEAALALSALKSELNAL</sequence>
<dbReference type="RefSeq" id="WP_208738337.1">
    <property type="nucleotide sequence ID" value="NZ_QMIF01000201.1"/>
</dbReference>
<feature type="non-terminal residue" evidence="1">
    <location>
        <position position="1"/>
    </location>
</feature>
<comment type="caution">
    <text evidence="1">The sequence shown here is derived from an EMBL/GenBank/DDBJ whole genome shotgun (WGS) entry which is preliminary data.</text>
</comment>
<proteinExistence type="predicted"/>
<accession>A0A6P1Z954</accession>
<protein>
    <submittedName>
        <fullName evidence="1">Uncharacterized protein</fullName>
    </submittedName>
</protein>
<evidence type="ECO:0000313" key="1">
    <source>
        <dbReference type="EMBL" id="TVM26961.1"/>
    </source>
</evidence>
<dbReference type="AlphaFoldDB" id="A0A6P1Z954"/>
<gene>
    <name evidence="1" type="ORF">DQK91_22770</name>
</gene>
<dbReference type="EMBL" id="QMIF01000201">
    <property type="protein sequence ID" value="TVM26961.1"/>
    <property type="molecule type" value="Genomic_DNA"/>
</dbReference>
<name>A0A6P1Z954_9BACT</name>
<evidence type="ECO:0000313" key="2">
    <source>
        <dbReference type="Proteomes" id="UP000434052"/>
    </source>
</evidence>
<organism evidence="1 2">
    <name type="scientific">Oceanidesulfovibrio marinus</name>
    <dbReference type="NCBI Taxonomy" id="370038"/>
    <lineage>
        <taxon>Bacteria</taxon>
        <taxon>Pseudomonadati</taxon>
        <taxon>Thermodesulfobacteriota</taxon>
        <taxon>Desulfovibrionia</taxon>
        <taxon>Desulfovibrionales</taxon>
        <taxon>Desulfovibrionaceae</taxon>
        <taxon>Oceanidesulfovibrio</taxon>
    </lineage>
</organism>
<reference evidence="1 2" key="1">
    <citation type="submission" date="2018-06" db="EMBL/GenBank/DDBJ databases">
        <title>Complete genome of Desulfovibrio marinus P48SEP.</title>
        <authorList>
            <person name="Crispim J.S."/>
            <person name="Vidigal P.M.P."/>
            <person name="Silva L.C.F."/>
            <person name="Araujo L.C."/>
            <person name="Laguardia C.N."/>
            <person name="Dias R.S."/>
            <person name="Sousa M.P."/>
            <person name="Paula S.O."/>
            <person name="Silva C."/>
        </authorList>
    </citation>
    <scope>NUCLEOTIDE SEQUENCE [LARGE SCALE GENOMIC DNA]</scope>
    <source>
        <strain evidence="1 2">P48SEP</strain>
    </source>
</reference>